<comment type="caution">
    <text evidence="2">The sequence shown here is derived from an EMBL/GenBank/DDBJ whole genome shotgun (WGS) entry which is preliminary data.</text>
</comment>
<name>A0ABN8SS50_9CNID</name>
<evidence type="ECO:0000313" key="3">
    <source>
        <dbReference type="Proteomes" id="UP001159427"/>
    </source>
</evidence>
<protein>
    <submittedName>
        <fullName evidence="2">Uncharacterized protein</fullName>
    </submittedName>
</protein>
<dbReference type="Proteomes" id="UP001159427">
    <property type="component" value="Unassembled WGS sequence"/>
</dbReference>
<feature type="compositionally biased region" description="Polar residues" evidence="1">
    <location>
        <begin position="152"/>
        <end position="162"/>
    </location>
</feature>
<reference evidence="2 3" key="1">
    <citation type="submission" date="2022-05" db="EMBL/GenBank/DDBJ databases">
        <authorList>
            <consortium name="Genoscope - CEA"/>
            <person name="William W."/>
        </authorList>
    </citation>
    <scope>NUCLEOTIDE SEQUENCE [LARGE SCALE GENOMIC DNA]</scope>
</reference>
<accession>A0ABN8SS50</accession>
<feature type="region of interest" description="Disordered" evidence="1">
    <location>
        <begin position="1"/>
        <end position="179"/>
    </location>
</feature>
<organism evidence="2 3">
    <name type="scientific">Porites evermanni</name>
    <dbReference type="NCBI Taxonomy" id="104178"/>
    <lineage>
        <taxon>Eukaryota</taxon>
        <taxon>Metazoa</taxon>
        <taxon>Cnidaria</taxon>
        <taxon>Anthozoa</taxon>
        <taxon>Hexacorallia</taxon>
        <taxon>Scleractinia</taxon>
        <taxon>Fungiina</taxon>
        <taxon>Poritidae</taxon>
        <taxon>Porites</taxon>
    </lineage>
</organism>
<gene>
    <name evidence="2" type="ORF">PEVE_00025763</name>
</gene>
<feature type="non-terminal residue" evidence="2">
    <location>
        <position position="1"/>
    </location>
</feature>
<proteinExistence type="predicted"/>
<evidence type="ECO:0000313" key="2">
    <source>
        <dbReference type="EMBL" id="CAH3193402.1"/>
    </source>
</evidence>
<keyword evidence="3" id="KW-1185">Reference proteome</keyword>
<dbReference type="EMBL" id="CALNXI010003477">
    <property type="protein sequence ID" value="CAH3193402.1"/>
    <property type="molecule type" value="Genomic_DNA"/>
</dbReference>
<sequence>KEVGDENKGGQQMNQIQGGHGNNGYNNTHSSSASPEKTADITYAVVEQGNSMPRTAPKKPLRTYETEILVEGNGSGYEVAGSSSRRPEEPPGKKPKKKKKGQEPDKPVGVVYAQVDKSKQKSKASQNNYDQSERPKSKQPGELTYAELDHAQGSSMPRNSAAPTKKPQPYVETEYAMIV</sequence>
<evidence type="ECO:0000256" key="1">
    <source>
        <dbReference type="SAM" id="MobiDB-lite"/>
    </source>
</evidence>
<feature type="compositionally biased region" description="Low complexity" evidence="1">
    <location>
        <begin position="9"/>
        <end position="27"/>
    </location>
</feature>